<name>A0ABP0QEC8_9DINO</name>
<evidence type="ECO:0000313" key="2">
    <source>
        <dbReference type="EMBL" id="CAK9086388.1"/>
    </source>
</evidence>
<evidence type="ECO:0000256" key="1">
    <source>
        <dbReference type="SAM" id="MobiDB-lite"/>
    </source>
</evidence>
<dbReference type="EMBL" id="CAXAMN010024395">
    <property type="protein sequence ID" value="CAK9086388.1"/>
    <property type="molecule type" value="Genomic_DNA"/>
</dbReference>
<evidence type="ECO:0000313" key="3">
    <source>
        <dbReference type="Proteomes" id="UP001642484"/>
    </source>
</evidence>
<gene>
    <name evidence="2" type="ORF">CCMP2556_LOCUS41853</name>
</gene>
<organism evidence="2 3">
    <name type="scientific">Durusdinium trenchii</name>
    <dbReference type="NCBI Taxonomy" id="1381693"/>
    <lineage>
        <taxon>Eukaryota</taxon>
        <taxon>Sar</taxon>
        <taxon>Alveolata</taxon>
        <taxon>Dinophyceae</taxon>
        <taxon>Suessiales</taxon>
        <taxon>Symbiodiniaceae</taxon>
        <taxon>Durusdinium</taxon>
    </lineage>
</organism>
<feature type="compositionally biased region" description="Basic and acidic residues" evidence="1">
    <location>
        <begin position="416"/>
        <end position="473"/>
    </location>
</feature>
<keyword evidence="3" id="KW-1185">Reference proteome</keyword>
<comment type="caution">
    <text evidence="2">The sequence shown here is derived from an EMBL/GenBank/DDBJ whole genome shotgun (WGS) entry which is preliminary data.</text>
</comment>
<accession>A0ABP0QEC8</accession>
<proteinExistence type="predicted"/>
<protein>
    <submittedName>
        <fullName evidence="2">Uncharacterized protein</fullName>
    </submittedName>
</protein>
<feature type="compositionally biased region" description="Basic and acidic residues" evidence="1">
    <location>
        <begin position="480"/>
        <end position="501"/>
    </location>
</feature>
<reference evidence="2 3" key="1">
    <citation type="submission" date="2024-02" db="EMBL/GenBank/DDBJ databases">
        <authorList>
            <person name="Chen Y."/>
            <person name="Shah S."/>
            <person name="Dougan E. K."/>
            <person name="Thang M."/>
            <person name="Chan C."/>
        </authorList>
    </citation>
    <scope>NUCLEOTIDE SEQUENCE [LARGE SCALE GENOMIC DNA]</scope>
</reference>
<dbReference type="Proteomes" id="UP001642484">
    <property type="component" value="Unassembled WGS sequence"/>
</dbReference>
<feature type="region of interest" description="Disordered" evidence="1">
    <location>
        <begin position="407"/>
        <end position="502"/>
    </location>
</feature>
<sequence length="850" mass="96465">MASFPPSRTPLACTECGSRFFLQDEDQDMKVCSSCGATQTQTLLEVSEEVFETQQVKGVQFLQQEEDYAGRTSLSALEQMKKRLDEETSPDVHRQVQAAASQWSGDHHLTSWMLATFLWKEILRTAAGEERLNLVTLNRHGRSLWLAFFEASRPQPYHTSYEMRTEKEWYHLAWSQHERDLIKKAMLQDSQELHAEARAQAQVVVHDGDEAEVDGHVKLKERVKEIRETNRYRLTLSGPMVLALLYLAVNNCGVKPFLLGDLLRAAADGWLRPLICRIETLHADQYILYSNQSRPVQKPIVFPEVAVCLDELEARQFPCVRLAPQQLLRRFGENIGRAEQDVMLVANFVCRIAIDLEMWPKCSYEDKMDLMIVLLTSPSSVLFAELVALVSVLAAVWILERKVPNAKRKRRKSPKAQKEEKEEGMEKETNGRQNDAKKERNAQKDTKVGKDEDKKDKTKQKMKEQKNDAEKAKVVKKAKAKEAKAKVEIKEEAHEAEEHGSNTHLAAPVCAPKAGHEAPHEAVRPRPCAGPFMRTVQDLMHRGFQPLETSEATGEATGEATADFEDPEDFDPENPWIHWRREGIWSASDLRAVHQHYSASLQFQPWNLLRLRVLAEQGTWFWWGQVGRPLIRTSAIRAGPIELVAFPTTEGSAILESNGCLGTMRCGKGMLEFVITQSCRLGFVTWEEAERHEHCSWVLKGSSAPVRGREETFVETQLHVFKGFLNKNFMDELGRKPRGKSTRRAKTDGVLSGDAKVRELVRQRAKAKLWCQTFCSHKPPEKEMKAEGTMLPSSHPTFCNSFSVPLELSIFSMSPARRFVFLAQDVQARAALLATEVNGRDSGILGRKVY</sequence>